<keyword evidence="2" id="KW-0812">Transmembrane</keyword>
<keyword evidence="4" id="KW-1185">Reference proteome</keyword>
<dbReference type="EMBL" id="JAGGJX010000001">
    <property type="protein sequence ID" value="MBP1854506.1"/>
    <property type="molecule type" value="Genomic_DNA"/>
</dbReference>
<comment type="caution">
    <text evidence="3">The sequence shown here is derived from an EMBL/GenBank/DDBJ whole genome shotgun (WGS) entry which is preliminary data.</text>
</comment>
<gene>
    <name evidence="3" type="ORF">J2Z43_000896</name>
</gene>
<evidence type="ECO:0000313" key="4">
    <source>
        <dbReference type="Proteomes" id="UP000767291"/>
    </source>
</evidence>
<reference evidence="3 4" key="1">
    <citation type="submission" date="2021-03" db="EMBL/GenBank/DDBJ databases">
        <title>Genomic Encyclopedia of Type Strains, Phase IV (KMG-IV): sequencing the most valuable type-strain genomes for metagenomic binning, comparative biology and taxonomic classification.</title>
        <authorList>
            <person name="Goeker M."/>
        </authorList>
    </citation>
    <scope>NUCLEOTIDE SEQUENCE [LARGE SCALE GENOMIC DNA]</scope>
    <source>
        <strain evidence="3 4">DSM 1289</strain>
    </source>
</reference>
<sequence>MKLFELYGVSGATLAIVLVFTLIFIISISSLNIIIYSKIRNEDVVINLNVKFLFNLININRQIYPAEEKEKREKGKAKYKEKNLLLADDILSIYYLLSKVKLEEFYSDIEFGNTNIQFTSFIFILINTVYGNIINLIKPKKIYLNVKPNYLKDYLVGNVKLHLKPRIKDLIYLGRTLYSIYKKNKGEFREGDKDESDRVDQESYGDNC</sequence>
<dbReference type="Proteomes" id="UP000767291">
    <property type="component" value="Unassembled WGS sequence"/>
</dbReference>
<feature type="transmembrane region" description="Helical" evidence="2">
    <location>
        <begin position="118"/>
        <end position="137"/>
    </location>
</feature>
<proteinExistence type="predicted"/>
<evidence type="ECO:0000313" key="3">
    <source>
        <dbReference type="EMBL" id="MBP1854506.1"/>
    </source>
</evidence>
<feature type="compositionally biased region" description="Basic and acidic residues" evidence="1">
    <location>
        <begin position="188"/>
        <end position="201"/>
    </location>
</feature>
<name>A0ABS4E986_9FIRM</name>
<feature type="region of interest" description="Disordered" evidence="1">
    <location>
        <begin position="188"/>
        <end position="208"/>
    </location>
</feature>
<dbReference type="RefSeq" id="WP_209456012.1">
    <property type="nucleotide sequence ID" value="NZ_JAGGJX010000001.1"/>
</dbReference>
<keyword evidence="2" id="KW-1133">Transmembrane helix</keyword>
<evidence type="ECO:0000256" key="2">
    <source>
        <dbReference type="SAM" id="Phobius"/>
    </source>
</evidence>
<protein>
    <recommendedName>
        <fullName evidence="5">DUF2953 domain-containing protein</fullName>
    </recommendedName>
</protein>
<evidence type="ECO:0000256" key="1">
    <source>
        <dbReference type="SAM" id="MobiDB-lite"/>
    </source>
</evidence>
<organism evidence="3 4">
    <name type="scientific">Metaclostridioides mangenotii</name>
    <dbReference type="NCBI Taxonomy" id="1540"/>
    <lineage>
        <taxon>Bacteria</taxon>
        <taxon>Bacillati</taxon>
        <taxon>Bacillota</taxon>
        <taxon>Clostridia</taxon>
        <taxon>Peptostreptococcales</taxon>
        <taxon>Peptostreptococcaceae</taxon>
        <taxon>Metaclostridioides</taxon>
    </lineage>
</organism>
<keyword evidence="2" id="KW-0472">Membrane</keyword>
<accession>A0ABS4E986</accession>
<feature type="transmembrane region" description="Helical" evidence="2">
    <location>
        <begin position="12"/>
        <end position="35"/>
    </location>
</feature>
<evidence type="ECO:0008006" key="5">
    <source>
        <dbReference type="Google" id="ProtNLM"/>
    </source>
</evidence>